<dbReference type="AlphaFoldDB" id="A0A2N0X9A9"/>
<comment type="caution">
    <text evidence="3">The sequence shown here is derived from an EMBL/GenBank/DDBJ whole genome shotgun (WGS) entry which is preliminary data.</text>
</comment>
<dbReference type="RefSeq" id="WP_157824235.1">
    <property type="nucleotide sequence ID" value="NZ_PJAF01000004.1"/>
</dbReference>
<gene>
    <name evidence="3" type="ORF">CXB45_02140</name>
</gene>
<proteinExistence type="predicted"/>
<dbReference type="GO" id="GO:0043041">
    <property type="term" value="P:amino acid activation for nonribosomal peptide biosynthetic process"/>
    <property type="evidence" value="ECO:0007669"/>
    <property type="project" value="TreeGrafter"/>
</dbReference>
<dbReference type="Pfam" id="PF00501">
    <property type="entry name" value="AMP-binding"/>
    <property type="match status" value="1"/>
</dbReference>
<reference evidence="3 4" key="1">
    <citation type="submission" date="2017-12" db="EMBL/GenBank/DDBJ databases">
        <title>Corynebacterium mastitidis 16-1433 Genome.</title>
        <authorList>
            <person name="Gulvik C.A."/>
        </authorList>
    </citation>
    <scope>NUCLEOTIDE SEQUENCE [LARGE SCALE GENOMIC DNA]</scope>
    <source>
        <strain evidence="3 4">16-1433</strain>
    </source>
</reference>
<dbReference type="PANTHER" id="PTHR45527">
    <property type="entry name" value="NONRIBOSOMAL PEPTIDE SYNTHETASE"/>
    <property type="match status" value="1"/>
</dbReference>
<dbReference type="GO" id="GO:0031177">
    <property type="term" value="F:phosphopantetheine binding"/>
    <property type="evidence" value="ECO:0007669"/>
    <property type="project" value="TreeGrafter"/>
</dbReference>
<dbReference type="Gene3D" id="3.40.50.12780">
    <property type="entry name" value="N-terminal domain of ligase-like"/>
    <property type="match status" value="1"/>
</dbReference>
<evidence type="ECO:0000313" key="4">
    <source>
        <dbReference type="Proteomes" id="UP000233249"/>
    </source>
</evidence>
<dbReference type="PANTHER" id="PTHR45527:SF1">
    <property type="entry name" value="FATTY ACID SYNTHASE"/>
    <property type="match status" value="1"/>
</dbReference>
<dbReference type="InterPro" id="IPR042099">
    <property type="entry name" value="ANL_N_sf"/>
</dbReference>
<feature type="non-terminal residue" evidence="3">
    <location>
        <position position="103"/>
    </location>
</feature>
<feature type="domain" description="AMP-dependent synthetase/ligase" evidence="2">
    <location>
        <begin position="37"/>
        <end position="103"/>
    </location>
</feature>
<evidence type="ECO:0000256" key="1">
    <source>
        <dbReference type="SAM" id="MobiDB-lite"/>
    </source>
</evidence>
<organism evidence="3 4">
    <name type="scientific">Corynebacterium mastitidis</name>
    <dbReference type="NCBI Taxonomy" id="161890"/>
    <lineage>
        <taxon>Bacteria</taxon>
        <taxon>Bacillati</taxon>
        <taxon>Actinomycetota</taxon>
        <taxon>Actinomycetes</taxon>
        <taxon>Mycobacteriales</taxon>
        <taxon>Corynebacteriaceae</taxon>
        <taxon>Corynebacterium</taxon>
    </lineage>
</organism>
<dbReference type="GO" id="GO:0044550">
    <property type="term" value="P:secondary metabolite biosynthetic process"/>
    <property type="evidence" value="ECO:0007669"/>
    <property type="project" value="TreeGrafter"/>
</dbReference>
<sequence length="103" mass="10169">MNPSPAEATGSAHPADSAAPTATGSANPAPTVTDLLEHSLARGGEDPAVIVDGGETLSYERLCALSGALARRLAAAGVGPGARVAVLADRCAWQVIAAVAVLR</sequence>
<name>A0A2N0X9A9_9CORY</name>
<feature type="compositionally biased region" description="Polar residues" evidence="1">
    <location>
        <begin position="20"/>
        <end position="30"/>
    </location>
</feature>
<dbReference type="InterPro" id="IPR000873">
    <property type="entry name" value="AMP-dep_synth/lig_dom"/>
</dbReference>
<evidence type="ECO:0000313" key="3">
    <source>
        <dbReference type="EMBL" id="PKF69298.1"/>
    </source>
</evidence>
<dbReference type="SUPFAM" id="SSF56801">
    <property type="entry name" value="Acetyl-CoA synthetase-like"/>
    <property type="match status" value="1"/>
</dbReference>
<dbReference type="GO" id="GO:0005829">
    <property type="term" value="C:cytosol"/>
    <property type="evidence" value="ECO:0007669"/>
    <property type="project" value="TreeGrafter"/>
</dbReference>
<evidence type="ECO:0000259" key="2">
    <source>
        <dbReference type="Pfam" id="PF00501"/>
    </source>
</evidence>
<protein>
    <recommendedName>
        <fullName evidence="2">AMP-dependent synthetase/ligase domain-containing protein</fullName>
    </recommendedName>
</protein>
<feature type="region of interest" description="Disordered" evidence="1">
    <location>
        <begin position="1"/>
        <end position="31"/>
    </location>
</feature>
<accession>A0A2N0X9A9</accession>
<dbReference type="EMBL" id="PJAF01000004">
    <property type="protein sequence ID" value="PKF69298.1"/>
    <property type="molecule type" value="Genomic_DNA"/>
</dbReference>
<dbReference type="Proteomes" id="UP000233249">
    <property type="component" value="Unassembled WGS sequence"/>
</dbReference>